<comment type="subcellular location">
    <subcellularLocation>
        <location evidence="1">Cytoplasm</location>
    </subcellularLocation>
</comment>
<dbReference type="EMBL" id="UIVT01000004">
    <property type="protein sequence ID" value="SVP94450.1"/>
    <property type="molecule type" value="Genomic_DNA"/>
</dbReference>
<dbReference type="InterPro" id="IPR009001">
    <property type="entry name" value="Transl_elong_EF1A/Init_IF2_C"/>
</dbReference>
<evidence type="ECO:0000256" key="4">
    <source>
        <dbReference type="ARBA" id="ARBA00022741"/>
    </source>
</evidence>
<dbReference type="Gene3D" id="2.40.30.10">
    <property type="entry name" value="Translation factors"/>
    <property type="match status" value="2"/>
</dbReference>
<evidence type="ECO:0000256" key="6">
    <source>
        <dbReference type="SAM" id="MobiDB-lite"/>
    </source>
</evidence>
<dbReference type="Pfam" id="PF03144">
    <property type="entry name" value="GTP_EFTU_D2"/>
    <property type="match status" value="1"/>
</dbReference>
<reference evidence="9" key="1">
    <citation type="submission" date="2018-07" db="EMBL/GenBank/DDBJ databases">
        <authorList>
            <person name="Quirk P.G."/>
            <person name="Krulwich T.A."/>
        </authorList>
    </citation>
    <scope>NUCLEOTIDE SEQUENCE</scope>
    <source>
        <strain evidence="9">Anand</strain>
    </source>
</reference>
<feature type="compositionally biased region" description="Acidic residues" evidence="6">
    <location>
        <begin position="63"/>
        <end position="75"/>
    </location>
</feature>
<dbReference type="InterPro" id="IPR031157">
    <property type="entry name" value="G_TR_CS"/>
</dbReference>
<dbReference type="CDD" id="cd03704">
    <property type="entry name" value="eRF3_C_III"/>
    <property type="match status" value="1"/>
</dbReference>
<feature type="domain" description="Tr-type G" evidence="7">
    <location>
        <begin position="100"/>
        <end position="336"/>
    </location>
</feature>
<dbReference type="CDD" id="cd04089">
    <property type="entry name" value="eRF3_II"/>
    <property type="match status" value="1"/>
</dbReference>
<dbReference type="GO" id="GO:0005525">
    <property type="term" value="F:GTP binding"/>
    <property type="evidence" value="ECO:0007669"/>
    <property type="project" value="UniProtKB-KW"/>
</dbReference>
<dbReference type="InterPro" id="IPR009000">
    <property type="entry name" value="Transl_B-barrel_sf"/>
</dbReference>
<dbReference type="SUPFAM" id="SSF50465">
    <property type="entry name" value="EF-Tu/eEF-1alpha/eIF2-gamma C-terminal domain"/>
    <property type="match status" value="1"/>
</dbReference>
<dbReference type="FunFam" id="2.40.30.10:FF:000020">
    <property type="entry name" value="Translation elongation factor EF-1"/>
    <property type="match status" value="1"/>
</dbReference>
<dbReference type="VEuPathDB" id="PiroplasmaDB:TA08815"/>
<dbReference type="InterPro" id="IPR027417">
    <property type="entry name" value="P-loop_NTPase"/>
</dbReference>
<dbReference type="EMBL" id="UIVS01000004">
    <property type="protein sequence ID" value="SVP95289.1"/>
    <property type="molecule type" value="Genomic_DNA"/>
</dbReference>
<keyword evidence="5" id="KW-0342">GTP-binding</keyword>
<dbReference type="Gene3D" id="3.40.50.300">
    <property type="entry name" value="P-loop containing nucleotide triphosphate hydrolases"/>
    <property type="match status" value="1"/>
</dbReference>
<dbReference type="InterPro" id="IPR054696">
    <property type="entry name" value="GTP-eEF1A_C"/>
</dbReference>
<dbReference type="SUPFAM" id="SSF52540">
    <property type="entry name" value="P-loop containing nucleoside triphosphate hydrolases"/>
    <property type="match status" value="1"/>
</dbReference>
<dbReference type="SUPFAM" id="SSF50447">
    <property type="entry name" value="Translation proteins"/>
    <property type="match status" value="1"/>
</dbReference>
<evidence type="ECO:0000256" key="1">
    <source>
        <dbReference type="ARBA" id="ARBA00004496"/>
    </source>
</evidence>
<organism evidence="9">
    <name type="scientific">Theileria annulata</name>
    <dbReference type="NCBI Taxonomy" id="5874"/>
    <lineage>
        <taxon>Eukaryota</taxon>
        <taxon>Sar</taxon>
        <taxon>Alveolata</taxon>
        <taxon>Apicomplexa</taxon>
        <taxon>Aconoidasida</taxon>
        <taxon>Piroplasmida</taxon>
        <taxon>Theileriidae</taxon>
        <taxon>Theileria</taxon>
    </lineage>
</organism>
<dbReference type="GO" id="GO:0003924">
    <property type="term" value="F:GTPase activity"/>
    <property type="evidence" value="ECO:0007669"/>
    <property type="project" value="InterPro"/>
</dbReference>
<dbReference type="PROSITE" id="PS00301">
    <property type="entry name" value="G_TR_1"/>
    <property type="match status" value="1"/>
</dbReference>
<dbReference type="PROSITE" id="PS51722">
    <property type="entry name" value="G_TR_2"/>
    <property type="match status" value="1"/>
</dbReference>
<dbReference type="GO" id="GO:0003746">
    <property type="term" value="F:translation elongation factor activity"/>
    <property type="evidence" value="ECO:0007669"/>
    <property type="project" value="UniProtKB-KW"/>
</dbReference>
<evidence type="ECO:0000256" key="5">
    <source>
        <dbReference type="ARBA" id="ARBA00023134"/>
    </source>
</evidence>
<feature type="region of interest" description="Disordered" evidence="6">
    <location>
        <begin position="1"/>
        <end position="23"/>
    </location>
</feature>
<keyword evidence="4" id="KW-0547">Nucleotide-binding</keyword>
<evidence type="ECO:0000256" key="3">
    <source>
        <dbReference type="ARBA" id="ARBA00022490"/>
    </source>
</evidence>
<keyword evidence="9" id="KW-0648">Protein biosynthesis</keyword>
<dbReference type="AlphaFoldDB" id="A0A3B0NBQ1"/>
<accession>A0A3B0NBQ1</accession>
<dbReference type="InterPro" id="IPR050100">
    <property type="entry name" value="TRAFAC_GTPase_members"/>
</dbReference>
<feature type="compositionally biased region" description="Basic and acidic residues" evidence="6">
    <location>
        <begin position="77"/>
        <end position="91"/>
    </location>
</feature>
<dbReference type="FunFam" id="3.40.50.300:FF:001202">
    <property type="entry name" value="Translation elongation factor EF-1 subunit alpha"/>
    <property type="match status" value="1"/>
</dbReference>
<dbReference type="CDD" id="cd01883">
    <property type="entry name" value="EF1_alpha"/>
    <property type="match status" value="1"/>
</dbReference>
<feature type="region of interest" description="Disordered" evidence="6">
    <location>
        <begin position="63"/>
        <end position="99"/>
    </location>
</feature>
<dbReference type="GO" id="GO:0005737">
    <property type="term" value="C:cytoplasm"/>
    <property type="evidence" value="ECO:0007669"/>
    <property type="project" value="UniProtKB-SubCell"/>
</dbReference>
<sequence>MDSQDLSNAENNEQNSKYEQTFKFNPDAEEFKPLDSWLDVPVNNTSLDSCTLGVESLKISEDSIADDEDSWDNELSDSQKESLAKKKEGKESALSPPDSRPHLNIVFIGHIDAGKSTTCGNILYLSGYVDERTIEKYGKEAKEKNRESWFLAFIMDTNEEERERGKTIEVGRAKIETKNRRFTILDAPGHRNYVPNMIDGATQADCGVLIISARKGEFETGFERGGQTREHALLAKTLGVSYLIVAINKMDDSTCNWSKDRYDGIIKKLKPFLKTCGFTEGKDLSFVPISGLLGQNLIDHISDVKYKHYDPNAAWYDTSMPTLFQLLDNVPTLDSDENAPLRIPVIDTYRENGLVCLGKVESGMVKTGQNCIVVPNRSRSKVSNIYFESDEYSYAKVGENIRLRLSSTDDENITKGSVICNVESPCPVVLEFTALISIIDLLEHRPLVSSGYYCMFHAHCVAAEVKFLKLLETVDKATKKKKPNPVFVSNNSIVTAHLMVTPAACLEKFSDCPQLGRFTLRDEDKTIGIGKVLDILKTE</sequence>
<evidence type="ECO:0000313" key="9">
    <source>
        <dbReference type="EMBL" id="SVP95289.1"/>
    </source>
</evidence>
<dbReference type="InterPro" id="IPR004161">
    <property type="entry name" value="EFTu-like_2"/>
</dbReference>
<keyword evidence="9" id="KW-0251">Elongation factor</keyword>
<dbReference type="InterPro" id="IPR000795">
    <property type="entry name" value="T_Tr_GTP-bd_dom"/>
</dbReference>
<dbReference type="PANTHER" id="PTHR23115">
    <property type="entry name" value="TRANSLATION FACTOR"/>
    <property type="match status" value="1"/>
</dbReference>
<evidence type="ECO:0000256" key="2">
    <source>
        <dbReference type="ARBA" id="ARBA00007249"/>
    </source>
</evidence>
<keyword evidence="3" id="KW-0963">Cytoplasm</keyword>
<evidence type="ECO:0000313" key="8">
    <source>
        <dbReference type="EMBL" id="SVP94450.1"/>
    </source>
</evidence>
<name>A0A3B0NBQ1_THEAN</name>
<dbReference type="PRINTS" id="PR00315">
    <property type="entry name" value="ELONGATNFCT"/>
</dbReference>
<evidence type="ECO:0000259" key="7">
    <source>
        <dbReference type="PROSITE" id="PS51722"/>
    </source>
</evidence>
<proteinExistence type="inferred from homology"/>
<dbReference type="Pfam" id="PF22594">
    <property type="entry name" value="GTP-eEF1A_C"/>
    <property type="match status" value="1"/>
</dbReference>
<dbReference type="Pfam" id="PF00009">
    <property type="entry name" value="GTP_EFTU"/>
    <property type="match status" value="1"/>
</dbReference>
<comment type="similarity">
    <text evidence="2">Belongs to the TRAFAC class translation factor GTPase superfamily. Classic translation factor GTPase family. EF-Tu/EF-1A subfamily.</text>
</comment>
<protein>
    <submittedName>
        <fullName evidence="9">Elongation factor subunit (Either EF1 or release factor), putative</fullName>
    </submittedName>
</protein>
<gene>
    <name evidence="8" type="ORF">TAT_000345100</name>
    <name evidence="9" type="ORF">TAV_000344900</name>
</gene>